<gene>
    <name evidence="1" type="ORF">VIBR0546_11019</name>
</gene>
<name>E8LS25_9VIBR</name>
<protein>
    <submittedName>
        <fullName evidence="1">Uncharacterized protein</fullName>
    </submittedName>
</protein>
<evidence type="ECO:0000313" key="2">
    <source>
        <dbReference type="Proteomes" id="UP000004371"/>
    </source>
</evidence>
<evidence type="ECO:0000313" key="1">
    <source>
        <dbReference type="EMBL" id="EGA66522.1"/>
    </source>
</evidence>
<keyword evidence="2" id="KW-1185">Reference proteome</keyword>
<organism evidence="1 2">
    <name type="scientific">Vibrio brasiliensis LMG 20546</name>
    <dbReference type="NCBI Taxonomy" id="945543"/>
    <lineage>
        <taxon>Bacteria</taxon>
        <taxon>Pseudomonadati</taxon>
        <taxon>Pseudomonadota</taxon>
        <taxon>Gammaproteobacteria</taxon>
        <taxon>Vibrionales</taxon>
        <taxon>Vibrionaceae</taxon>
        <taxon>Vibrio</taxon>
        <taxon>Vibrio oreintalis group</taxon>
    </lineage>
</organism>
<reference evidence="1 2" key="1">
    <citation type="journal article" date="2012" name="Int. J. Syst. Evol. Microbiol.">
        <title>Vibrio caribbeanicus sp. nov., isolated from the marine sponge Scleritoderma cyanea.</title>
        <authorList>
            <person name="Hoffmann M."/>
            <person name="Monday S.R."/>
            <person name="Allard M.W."/>
            <person name="Strain E.A."/>
            <person name="Whittaker P."/>
            <person name="Naum M."/>
            <person name="McCarthy P.J."/>
            <person name="Lopez J.V."/>
            <person name="Fischer M."/>
            <person name="Brown E.W."/>
        </authorList>
    </citation>
    <scope>NUCLEOTIDE SEQUENCE [LARGE SCALE GENOMIC DNA]</scope>
    <source>
        <strain evidence="1 2">LMG 20546</strain>
    </source>
</reference>
<comment type="caution">
    <text evidence="1">The sequence shown here is derived from an EMBL/GenBank/DDBJ whole genome shotgun (WGS) entry which is preliminary data.</text>
</comment>
<dbReference type="SUPFAM" id="SSF64307">
    <property type="entry name" value="SirA-like"/>
    <property type="match status" value="1"/>
</dbReference>
<dbReference type="Gene3D" id="3.30.110.40">
    <property type="entry name" value="TusA-like domain"/>
    <property type="match status" value="1"/>
</dbReference>
<dbReference type="EMBL" id="AEVS01000040">
    <property type="protein sequence ID" value="EGA66522.1"/>
    <property type="molecule type" value="Genomic_DNA"/>
</dbReference>
<dbReference type="InterPro" id="IPR036868">
    <property type="entry name" value="TusA-like_sf"/>
</dbReference>
<dbReference type="Proteomes" id="UP000004371">
    <property type="component" value="Unassembled WGS sequence"/>
</dbReference>
<dbReference type="STRING" id="945543.VIBR0546_11019"/>
<proteinExistence type="predicted"/>
<sequence>MALLLAKRHTKSLTGGEQVQILVSDASSMTDITQYLNRHLFHLSCEQIDGYYCMQVTKESY</sequence>
<accession>E8LS25</accession>
<dbReference type="AlphaFoldDB" id="E8LS25"/>